<dbReference type="Proteomes" id="UP000886523">
    <property type="component" value="Unassembled WGS sequence"/>
</dbReference>
<organism evidence="2 3">
    <name type="scientific">Hydnum rufescens UP504</name>
    <dbReference type="NCBI Taxonomy" id="1448309"/>
    <lineage>
        <taxon>Eukaryota</taxon>
        <taxon>Fungi</taxon>
        <taxon>Dikarya</taxon>
        <taxon>Basidiomycota</taxon>
        <taxon>Agaricomycotina</taxon>
        <taxon>Agaricomycetes</taxon>
        <taxon>Cantharellales</taxon>
        <taxon>Hydnaceae</taxon>
        <taxon>Hydnum</taxon>
    </lineage>
</organism>
<protein>
    <submittedName>
        <fullName evidence="2">Uncharacterized protein</fullName>
    </submittedName>
</protein>
<reference evidence="2" key="1">
    <citation type="journal article" date="2020" name="Nat. Commun.">
        <title>Large-scale genome sequencing of mycorrhizal fungi provides insights into the early evolution of symbiotic traits.</title>
        <authorList>
            <person name="Miyauchi S."/>
            <person name="Kiss E."/>
            <person name="Kuo A."/>
            <person name="Drula E."/>
            <person name="Kohler A."/>
            <person name="Sanchez-Garcia M."/>
            <person name="Morin E."/>
            <person name="Andreopoulos B."/>
            <person name="Barry K.W."/>
            <person name="Bonito G."/>
            <person name="Buee M."/>
            <person name="Carver A."/>
            <person name="Chen C."/>
            <person name="Cichocki N."/>
            <person name="Clum A."/>
            <person name="Culley D."/>
            <person name="Crous P.W."/>
            <person name="Fauchery L."/>
            <person name="Girlanda M."/>
            <person name="Hayes R.D."/>
            <person name="Keri Z."/>
            <person name="LaButti K."/>
            <person name="Lipzen A."/>
            <person name="Lombard V."/>
            <person name="Magnuson J."/>
            <person name="Maillard F."/>
            <person name="Murat C."/>
            <person name="Nolan M."/>
            <person name="Ohm R.A."/>
            <person name="Pangilinan J."/>
            <person name="Pereira M.F."/>
            <person name="Perotto S."/>
            <person name="Peter M."/>
            <person name="Pfister S."/>
            <person name="Riley R."/>
            <person name="Sitrit Y."/>
            <person name="Stielow J.B."/>
            <person name="Szollosi G."/>
            <person name="Zifcakova L."/>
            <person name="Stursova M."/>
            <person name="Spatafora J.W."/>
            <person name="Tedersoo L."/>
            <person name="Vaario L.M."/>
            <person name="Yamada A."/>
            <person name="Yan M."/>
            <person name="Wang P."/>
            <person name="Xu J."/>
            <person name="Bruns T."/>
            <person name="Baldrian P."/>
            <person name="Vilgalys R."/>
            <person name="Dunand C."/>
            <person name="Henrissat B."/>
            <person name="Grigoriev I.V."/>
            <person name="Hibbett D."/>
            <person name="Nagy L.G."/>
            <person name="Martin F.M."/>
        </authorList>
    </citation>
    <scope>NUCLEOTIDE SEQUENCE</scope>
    <source>
        <strain evidence="2">UP504</strain>
    </source>
</reference>
<dbReference type="AlphaFoldDB" id="A0A9P6DLK7"/>
<evidence type="ECO:0000313" key="3">
    <source>
        <dbReference type="Proteomes" id="UP000886523"/>
    </source>
</evidence>
<proteinExistence type="predicted"/>
<keyword evidence="3" id="KW-1185">Reference proteome</keyword>
<feature type="region of interest" description="Disordered" evidence="1">
    <location>
        <begin position="79"/>
        <end position="99"/>
    </location>
</feature>
<accession>A0A9P6DLK7</accession>
<sequence>MNNNVPNTETNHTRAVVGVWFYTRFSFPPNEYVPETPPTHPRTVWKTGSRRIQFEAPKMNSRNPQMTHTTVNCQAKPTQMATDELGKPPSKPQGSNAQYHMPPSVGVWYKSLKEAMDGTTPALAAPTWEGGI</sequence>
<gene>
    <name evidence="2" type="ORF">BS47DRAFT_1369757</name>
</gene>
<evidence type="ECO:0000256" key="1">
    <source>
        <dbReference type="SAM" id="MobiDB-lite"/>
    </source>
</evidence>
<dbReference type="EMBL" id="MU129431">
    <property type="protein sequence ID" value="KAF9503153.1"/>
    <property type="molecule type" value="Genomic_DNA"/>
</dbReference>
<evidence type="ECO:0000313" key="2">
    <source>
        <dbReference type="EMBL" id="KAF9503153.1"/>
    </source>
</evidence>
<name>A0A9P6DLK7_9AGAM</name>
<comment type="caution">
    <text evidence="2">The sequence shown here is derived from an EMBL/GenBank/DDBJ whole genome shotgun (WGS) entry which is preliminary data.</text>
</comment>